<dbReference type="EMBL" id="FTPD01000022">
    <property type="protein sequence ID" value="SIT56515.1"/>
    <property type="molecule type" value="Genomic_DNA"/>
</dbReference>
<proteinExistence type="predicted"/>
<organism evidence="2 3">
    <name type="scientific">Mesorhizobium prunaredense</name>
    <dbReference type="NCBI Taxonomy" id="1631249"/>
    <lineage>
        <taxon>Bacteria</taxon>
        <taxon>Pseudomonadati</taxon>
        <taxon>Pseudomonadota</taxon>
        <taxon>Alphaproteobacteria</taxon>
        <taxon>Hyphomicrobiales</taxon>
        <taxon>Phyllobacteriaceae</taxon>
        <taxon>Mesorhizobium</taxon>
    </lineage>
</organism>
<dbReference type="STRING" id="1631249.BQ8794_290125"/>
<protein>
    <submittedName>
        <fullName evidence="2">Uncharacterized protein</fullName>
    </submittedName>
</protein>
<sequence>MRRISSTLKRSPSFLRTPRKRTTPLSTRGTSGVEAACRTIGTDEALAPLASRLGLDFFRDDFEAGEPGKTEARRDGDVIRITSRRHQDSAYARLVMPCIKGEPMAAEIGLEPCVEIHGIRHRRHPDVAEIAGAISRRNVHVTAA</sequence>
<evidence type="ECO:0000313" key="2">
    <source>
        <dbReference type="EMBL" id="SIT56515.1"/>
    </source>
</evidence>
<evidence type="ECO:0000256" key="1">
    <source>
        <dbReference type="SAM" id="MobiDB-lite"/>
    </source>
</evidence>
<name>A0A1R3V9B0_9HYPH</name>
<feature type="compositionally biased region" description="Polar residues" evidence="1">
    <location>
        <begin position="1"/>
        <end position="10"/>
    </location>
</feature>
<evidence type="ECO:0000313" key="3">
    <source>
        <dbReference type="Proteomes" id="UP000188388"/>
    </source>
</evidence>
<accession>A0A1R3V9B0</accession>
<gene>
    <name evidence="2" type="ORF">BQ8794_290125</name>
</gene>
<dbReference type="Proteomes" id="UP000188388">
    <property type="component" value="Unassembled WGS sequence"/>
</dbReference>
<reference evidence="3" key="1">
    <citation type="submission" date="2017-01" db="EMBL/GenBank/DDBJ databases">
        <authorList>
            <person name="Brunel B."/>
        </authorList>
    </citation>
    <scope>NUCLEOTIDE SEQUENCE [LARGE SCALE GENOMIC DNA]</scope>
</reference>
<dbReference type="AlphaFoldDB" id="A0A1R3V9B0"/>
<keyword evidence="3" id="KW-1185">Reference proteome</keyword>
<feature type="region of interest" description="Disordered" evidence="1">
    <location>
        <begin position="1"/>
        <end position="30"/>
    </location>
</feature>